<organism evidence="11">
    <name type="scientific">Serratia fonticola</name>
    <dbReference type="NCBI Taxonomy" id="47917"/>
    <lineage>
        <taxon>Bacteria</taxon>
        <taxon>Pseudomonadati</taxon>
        <taxon>Pseudomonadota</taxon>
        <taxon>Gammaproteobacteria</taxon>
        <taxon>Enterobacterales</taxon>
        <taxon>Yersiniaceae</taxon>
        <taxon>Serratia</taxon>
    </lineage>
</organism>
<evidence type="ECO:0000256" key="8">
    <source>
        <dbReference type="ARBA" id="ARBA00023064"/>
    </source>
</evidence>
<dbReference type="InterPro" id="IPR006001">
    <property type="entry name" value="Therm_gnt_kin"/>
</dbReference>
<keyword evidence="6 10" id="KW-0418">Kinase</keyword>
<dbReference type="FunFam" id="3.40.50.300:FF:000522">
    <property type="entry name" value="Gluconokinase"/>
    <property type="match status" value="1"/>
</dbReference>
<dbReference type="EC" id="2.7.1.12" evidence="3 10"/>
<reference evidence="11" key="1">
    <citation type="submission" date="2019-06" db="EMBL/GenBank/DDBJ databases">
        <authorList>
            <person name="Deangelis K."/>
            <person name="Huntemann M."/>
            <person name="Clum A."/>
            <person name="Pillay M."/>
            <person name="Palaniappan K."/>
            <person name="Varghese N."/>
            <person name="Mikhailova N."/>
            <person name="Stamatis D."/>
            <person name="Reddy T."/>
            <person name="Daum C."/>
            <person name="Shapiro N."/>
            <person name="Ivanova N."/>
            <person name="Kyrpides N."/>
            <person name="Woyke T."/>
        </authorList>
    </citation>
    <scope>NUCLEOTIDE SEQUENCE [LARGE SCALE GENOMIC DNA]</scope>
    <source>
        <strain evidence="11">128R</strain>
    </source>
</reference>
<dbReference type="GO" id="GO:0046316">
    <property type="term" value="F:gluconokinase activity"/>
    <property type="evidence" value="ECO:0007669"/>
    <property type="project" value="UniProtKB-EC"/>
</dbReference>
<dbReference type="Pfam" id="PF13671">
    <property type="entry name" value="AAA_33"/>
    <property type="match status" value="1"/>
</dbReference>
<keyword evidence="4 10" id="KW-0808">Transferase</keyword>
<evidence type="ECO:0000256" key="2">
    <source>
        <dbReference type="ARBA" id="ARBA00008420"/>
    </source>
</evidence>
<dbReference type="CDD" id="cd02021">
    <property type="entry name" value="GntK"/>
    <property type="match status" value="1"/>
</dbReference>
<dbReference type="EMBL" id="VISQ01000001">
    <property type="protein sequence ID" value="TVZ68117.1"/>
    <property type="molecule type" value="Genomic_DNA"/>
</dbReference>
<comment type="similarity">
    <text evidence="2 10">Belongs to the gluconokinase GntK/GntV family.</text>
</comment>
<dbReference type="PANTHER" id="PTHR43442:SF1">
    <property type="entry name" value="THERMORESISTANT GLUCONOKINASE"/>
    <property type="match status" value="1"/>
</dbReference>
<dbReference type="GO" id="GO:0019521">
    <property type="term" value="P:D-gluconate metabolic process"/>
    <property type="evidence" value="ECO:0007669"/>
    <property type="project" value="UniProtKB-KW"/>
</dbReference>
<comment type="pathway">
    <text evidence="1">Carbohydrate acid metabolism.</text>
</comment>
<evidence type="ECO:0000256" key="7">
    <source>
        <dbReference type="ARBA" id="ARBA00022840"/>
    </source>
</evidence>
<comment type="caution">
    <text evidence="11">The sequence shown here is derived from an EMBL/GenBank/DDBJ whole genome shotgun (WGS) entry which is preliminary data.</text>
</comment>
<dbReference type="Gene3D" id="3.40.50.300">
    <property type="entry name" value="P-loop containing nucleotide triphosphate hydrolases"/>
    <property type="match status" value="1"/>
</dbReference>
<keyword evidence="7 10" id="KW-0067">ATP-binding</keyword>
<dbReference type="GO" id="GO:0005524">
    <property type="term" value="F:ATP binding"/>
    <property type="evidence" value="ECO:0007669"/>
    <property type="project" value="UniProtKB-KW"/>
</dbReference>
<evidence type="ECO:0000256" key="10">
    <source>
        <dbReference type="RuleBase" id="RU363066"/>
    </source>
</evidence>
<name>A0A542D693_SERFO</name>
<evidence type="ECO:0000256" key="1">
    <source>
        <dbReference type="ARBA" id="ARBA00004761"/>
    </source>
</evidence>
<dbReference type="AlphaFoldDB" id="A0A542D693"/>
<dbReference type="GO" id="GO:0005737">
    <property type="term" value="C:cytoplasm"/>
    <property type="evidence" value="ECO:0007669"/>
    <property type="project" value="TreeGrafter"/>
</dbReference>
<gene>
    <name evidence="11" type="ORF">FHU10_0536</name>
</gene>
<evidence type="ECO:0000256" key="3">
    <source>
        <dbReference type="ARBA" id="ARBA00012054"/>
    </source>
</evidence>
<accession>A0A542D693</accession>
<dbReference type="SUPFAM" id="SSF52540">
    <property type="entry name" value="P-loop containing nucleoside triphosphate hydrolases"/>
    <property type="match status" value="1"/>
</dbReference>
<evidence type="ECO:0000313" key="11">
    <source>
        <dbReference type="EMBL" id="TVZ68117.1"/>
    </source>
</evidence>
<dbReference type="InterPro" id="IPR027417">
    <property type="entry name" value="P-loop_NTPase"/>
</dbReference>
<proteinExistence type="inferred from homology"/>
<reference evidence="11" key="2">
    <citation type="submission" date="2019-08" db="EMBL/GenBank/DDBJ databases">
        <title>Investigation of anaerobic lignin degradation for improved lignocellulosic biofuels.</title>
        <authorList>
            <person name="Deangelis K.PhD."/>
        </authorList>
    </citation>
    <scope>NUCLEOTIDE SEQUENCE [LARGE SCALE GENOMIC DNA]</scope>
    <source>
        <strain evidence="11">128R</strain>
    </source>
</reference>
<keyword evidence="8" id="KW-0311">Gluconate utilization</keyword>
<evidence type="ECO:0000256" key="4">
    <source>
        <dbReference type="ARBA" id="ARBA00022679"/>
    </source>
</evidence>
<sequence length="186" mass="20798">MSDENGCSIKNAHRLFVLMGVSGSGKSAVAQKISQQLDIPCLDGDFLHPRVNVDKMAEGGALDDSDRLPWLQAISEACYAMLRTNPTSLVVCSALKKSYRDLLRHGDPRISFIFLNGSHRVIEERMKQRKGHFFQPHMLDSQFAALEQPGESERDVMTIDIDRPLAEVVAECASWIEGHERGECQK</sequence>
<dbReference type="PANTHER" id="PTHR43442">
    <property type="entry name" value="GLUCONOKINASE-RELATED"/>
    <property type="match status" value="1"/>
</dbReference>
<protein>
    <recommendedName>
        <fullName evidence="3 10">Gluconokinase</fullName>
        <ecNumber evidence="3 10">2.7.1.12</ecNumber>
    </recommendedName>
</protein>
<evidence type="ECO:0000256" key="6">
    <source>
        <dbReference type="ARBA" id="ARBA00022777"/>
    </source>
</evidence>
<comment type="catalytic activity">
    <reaction evidence="9 10">
        <text>D-gluconate + ATP = 6-phospho-D-gluconate + ADP + H(+)</text>
        <dbReference type="Rhea" id="RHEA:19433"/>
        <dbReference type="ChEBI" id="CHEBI:15378"/>
        <dbReference type="ChEBI" id="CHEBI:18391"/>
        <dbReference type="ChEBI" id="CHEBI:30616"/>
        <dbReference type="ChEBI" id="CHEBI:58759"/>
        <dbReference type="ChEBI" id="CHEBI:456216"/>
        <dbReference type="EC" id="2.7.1.12"/>
    </reaction>
</comment>
<evidence type="ECO:0000256" key="9">
    <source>
        <dbReference type="ARBA" id="ARBA00048090"/>
    </source>
</evidence>
<evidence type="ECO:0000256" key="5">
    <source>
        <dbReference type="ARBA" id="ARBA00022741"/>
    </source>
</evidence>
<keyword evidence="5 10" id="KW-0547">Nucleotide-binding</keyword>
<dbReference type="NCBIfam" id="TIGR01313">
    <property type="entry name" value="therm_gnt_kin"/>
    <property type="match status" value="1"/>
</dbReference>